<evidence type="ECO:0000259" key="2">
    <source>
        <dbReference type="Pfam" id="PF01464"/>
    </source>
</evidence>
<comment type="similarity">
    <text evidence="1">Belongs to the transglycosylase Slt family.</text>
</comment>
<comment type="caution">
    <text evidence="3">The sequence shown here is derived from an EMBL/GenBank/DDBJ whole genome shotgun (WGS) entry which is preliminary data.</text>
</comment>
<dbReference type="PANTHER" id="PTHR37423:SF2">
    <property type="entry name" value="MEMBRANE-BOUND LYTIC MUREIN TRANSGLYCOSYLASE C"/>
    <property type="match status" value="1"/>
</dbReference>
<protein>
    <submittedName>
        <fullName evidence="3">Lytic transglycosylase domain-containing protein</fullName>
    </submittedName>
</protein>
<evidence type="ECO:0000313" key="3">
    <source>
        <dbReference type="EMBL" id="MEA3570277.1"/>
    </source>
</evidence>
<evidence type="ECO:0000256" key="1">
    <source>
        <dbReference type="ARBA" id="ARBA00007734"/>
    </source>
</evidence>
<proteinExistence type="inferred from homology"/>
<dbReference type="PANTHER" id="PTHR37423">
    <property type="entry name" value="SOLUBLE LYTIC MUREIN TRANSGLYCOSYLASE-RELATED"/>
    <property type="match status" value="1"/>
</dbReference>
<dbReference type="InterPro" id="IPR008258">
    <property type="entry name" value="Transglycosylase_SLT_dom_1"/>
</dbReference>
<reference evidence="3 4" key="1">
    <citation type="submission" date="2023-12" db="EMBL/GenBank/DDBJ databases">
        <title>Whole genome sequencing of Paenibacillus phoenicis isolated from the Phoenix Mars Lander spacecraft assembly facility.</title>
        <authorList>
            <person name="Garcia A."/>
            <person name="Venkateswaran K."/>
        </authorList>
    </citation>
    <scope>NUCLEOTIDE SEQUENCE [LARGE SCALE GENOMIC DNA]</scope>
    <source>
        <strain evidence="3 4">3PO2SA</strain>
    </source>
</reference>
<dbReference type="Proteomes" id="UP001292216">
    <property type="component" value="Unassembled WGS sequence"/>
</dbReference>
<accession>A0ABU5PKT9</accession>
<dbReference type="SUPFAM" id="SSF53955">
    <property type="entry name" value="Lysozyme-like"/>
    <property type="match status" value="1"/>
</dbReference>
<feature type="domain" description="Transglycosylase SLT" evidence="2">
    <location>
        <begin position="124"/>
        <end position="223"/>
    </location>
</feature>
<dbReference type="InterPro" id="IPR000189">
    <property type="entry name" value="Transglyc_AS"/>
</dbReference>
<dbReference type="InterPro" id="IPR023346">
    <property type="entry name" value="Lysozyme-like_dom_sf"/>
</dbReference>
<sequence>MQIDPRTVEQLIQLQSLNPLNLQQSSSERVTGDTDGSLFDILLQELMLAEQGEKSSPETESNADTQSLLASLQGYLYSAGIDSGESLDGVFAEMLPNYLTAAAAETVGDVPGQESEGIADLQSLIAQASARYGVPESLIKAVIATESSFNPQAVSSAGAKGLMQLMDATAKGLGVSDPFDPAQNIDGGTKYLSYQIHRYGGDIKTALAAYNAGPGRLQRLGISNDEQLMEKFHLLPQETQGYIAKIMRAQAKYEA</sequence>
<gene>
    <name evidence="3" type="ORF">U9M73_09725</name>
</gene>
<organism evidence="3 4">
    <name type="scientific">Paenibacillus phoenicis</name>
    <dbReference type="NCBI Taxonomy" id="554117"/>
    <lineage>
        <taxon>Bacteria</taxon>
        <taxon>Bacillati</taxon>
        <taxon>Bacillota</taxon>
        <taxon>Bacilli</taxon>
        <taxon>Bacillales</taxon>
        <taxon>Paenibacillaceae</taxon>
        <taxon>Paenibacillus</taxon>
    </lineage>
</organism>
<dbReference type="Pfam" id="PF01464">
    <property type="entry name" value="SLT"/>
    <property type="match status" value="1"/>
</dbReference>
<dbReference type="EMBL" id="JAYERP010000001">
    <property type="protein sequence ID" value="MEA3570277.1"/>
    <property type="molecule type" value="Genomic_DNA"/>
</dbReference>
<dbReference type="Gene3D" id="1.10.530.10">
    <property type="match status" value="1"/>
</dbReference>
<evidence type="ECO:0000313" key="4">
    <source>
        <dbReference type="Proteomes" id="UP001292216"/>
    </source>
</evidence>
<dbReference type="PROSITE" id="PS00922">
    <property type="entry name" value="TRANSGLYCOSYLASE"/>
    <property type="match status" value="1"/>
</dbReference>
<dbReference type="CDD" id="cd00254">
    <property type="entry name" value="LT-like"/>
    <property type="match status" value="1"/>
</dbReference>
<keyword evidence="4" id="KW-1185">Reference proteome</keyword>
<name>A0ABU5PKT9_9BACL</name>
<dbReference type="RefSeq" id="WP_009225567.1">
    <property type="nucleotide sequence ID" value="NZ_CBCSKM010000017.1"/>
</dbReference>